<sequence>MSTETPAATVVVPMPIAGTAGAPTFNGKDADEFLDAIILQGRVQGTYSIRSFLDITSKFKVAKSAGRTGQLYLAHRNSEQLVKQQTTALEDMLWESVRSPYTYEHWLVGEYEDKFVEQVLSMTSAGRFWSVDREFRIRWFYRLTRDKRAQLRVIQLHQQAEWAHRGCTTCRFAPHMHDSICLPLHQLDIRSFQFFLDDVSVSLRHSSIRPPSYIDSLVDSAPPPRFVSSPSPWSPTLDDYLAEYDMVSDS</sequence>
<proteinExistence type="predicted"/>
<name>A0ABR1JDD6_9AGAR</name>
<gene>
    <name evidence="1" type="ORF">VKT23_010600</name>
</gene>
<evidence type="ECO:0000313" key="1">
    <source>
        <dbReference type="EMBL" id="KAK7456353.1"/>
    </source>
</evidence>
<dbReference type="Proteomes" id="UP001498398">
    <property type="component" value="Unassembled WGS sequence"/>
</dbReference>
<reference evidence="1 2" key="1">
    <citation type="submission" date="2024-01" db="EMBL/GenBank/DDBJ databases">
        <title>A draft genome for the cacao thread blight pathogen Marasmiellus scandens.</title>
        <authorList>
            <person name="Baruah I.K."/>
            <person name="Leung J."/>
            <person name="Bukari Y."/>
            <person name="Amoako-Attah I."/>
            <person name="Meinhardt L.W."/>
            <person name="Bailey B.A."/>
            <person name="Cohen S.P."/>
        </authorList>
    </citation>
    <scope>NUCLEOTIDE SEQUENCE [LARGE SCALE GENOMIC DNA]</scope>
    <source>
        <strain evidence="1 2">GH-19</strain>
    </source>
</reference>
<comment type="caution">
    <text evidence="1">The sequence shown here is derived from an EMBL/GenBank/DDBJ whole genome shotgun (WGS) entry which is preliminary data.</text>
</comment>
<protein>
    <submittedName>
        <fullName evidence="1">Uncharacterized protein</fullName>
    </submittedName>
</protein>
<organism evidence="1 2">
    <name type="scientific">Marasmiellus scandens</name>
    <dbReference type="NCBI Taxonomy" id="2682957"/>
    <lineage>
        <taxon>Eukaryota</taxon>
        <taxon>Fungi</taxon>
        <taxon>Dikarya</taxon>
        <taxon>Basidiomycota</taxon>
        <taxon>Agaricomycotina</taxon>
        <taxon>Agaricomycetes</taxon>
        <taxon>Agaricomycetidae</taxon>
        <taxon>Agaricales</taxon>
        <taxon>Marasmiineae</taxon>
        <taxon>Omphalotaceae</taxon>
        <taxon>Marasmiellus</taxon>
    </lineage>
</organism>
<dbReference type="EMBL" id="JBANRG010000021">
    <property type="protein sequence ID" value="KAK7456353.1"/>
    <property type="molecule type" value="Genomic_DNA"/>
</dbReference>
<accession>A0ABR1JDD6</accession>
<keyword evidence="2" id="KW-1185">Reference proteome</keyword>
<evidence type="ECO:0000313" key="2">
    <source>
        <dbReference type="Proteomes" id="UP001498398"/>
    </source>
</evidence>